<comment type="subcellular location">
    <subcellularLocation>
        <location evidence="1">Membrane</location>
        <topology evidence="1">Multi-pass membrane protein</topology>
    </subcellularLocation>
</comment>
<accession>A0A0H2YR18</accession>
<feature type="domain" description="EamA" evidence="7">
    <location>
        <begin position="150"/>
        <end position="278"/>
    </location>
</feature>
<dbReference type="EMBL" id="CP000246">
    <property type="protein sequence ID" value="ABG83041.1"/>
    <property type="molecule type" value="Genomic_DNA"/>
</dbReference>
<keyword evidence="4 6" id="KW-1133">Transmembrane helix</keyword>
<comment type="similarity">
    <text evidence="2">Belongs to the EamA transporter family.</text>
</comment>
<gene>
    <name evidence="8" type="ordered locus">CPF_1524</name>
</gene>
<evidence type="ECO:0000256" key="1">
    <source>
        <dbReference type="ARBA" id="ARBA00004141"/>
    </source>
</evidence>
<dbReference type="SUPFAM" id="SSF103481">
    <property type="entry name" value="Multidrug resistance efflux transporter EmrE"/>
    <property type="match status" value="2"/>
</dbReference>
<keyword evidence="5 6" id="KW-0472">Membrane</keyword>
<dbReference type="Pfam" id="PF00892">
    <property type="entry name" value="EamA"/>
    <property type="match status" value="2"/>
</dbReference>
<dbReference type="InterPro" id="IPR037185">
    <property type="entry name" value="EmrE-like"/>
</dbReference>
<evidence type="ECO:0000313" key="9">
    <source>
        <dbReference type="Proteomes" id="UP000001823"/>
    </source>
</evidence>
<feature type="transmembrane region" description="Helical" evidence="6">
    <location>
        <begin position="209"/>
        <end position="231"/>
    </location>
</feature>
<dbReference type="PaxDb" id="195103-CPF_1524"/>
<organism evidence="8 9">
    <name type="scientific">Clostridium perfringens (strain ATCC 13124 / DSM 756 / JCM 1290 / NCIMB 6125 / NCTC 8237 / Type A)</name>
    <dbReference type="NCBI Taxonomy" id="195103"/>
    <lineage>
        <taxon>Bacteria</taxon>
        <taxon>Bacillati</taxon>
        <taxon>Bacillota</taxon>
        <taxon>Clostridia</taxon>
        <taxon>Eubacteriales</taxon>
        <taxon>Clostridiaceae</taxon>
        <taxon>Clostridium</taxon>
    </lineage>
</organism>
<dbReference type="RefSeq" id="WP_011590751.1">
    <property type="nucleotide sequence ID" value="NC_008261.1"/>
</dbReference>
<feature type="transmembrane region" description="Helical" evidence="6">
    <location>
        <begin position="179"/>
        <end position="197"/>
    </location>
</feature>
<dbReference type="Proteomes" id="UP000001823">
    <property type="component" value="Chromosome"/>
</dbReference>
<evidence type="ECO:0000259" key="7">
    <source>
        <dbReference type="Pfam" id="PF00892"/>
    </source>
</evidence>
<dbReference type="PANTHER" id="PTHR22911">
    <property type="entry name" value="ACYL-MALONYL CONDENSING ENZYME-RELATED"/>
    <property type="match status" value="1"/>
</dbReference>
<feature type="transmembrane region" description="Helical" evidence="6">
    <location>
        <begin position="7"/>
        <end position="25"/>
    </location>
</feature>
<feature type="transmembrane region" description="Helical" evidence="6">
    <location>
        <begin position="97"/>
        <end position="114"/>
    </location>
</feature>
<feature type="domain" description="EamA" evidence="7">
    <location>
        <begin position="6"/>
        <end position="137"/>
    </location>
</feature>
<dbReference type="HOGENOM" id="CLU_032828_0_1_9"/>
<sequence>MNNKTKGIILITISALSFALMSTFVKLSGDLPSIEKSFFRNLVSCFVAFYLVKKDNALLFGHKENRLALIGRSALGTLGIWANYYAIDRLILSDATILNKLSPFFVIIFSYLFLKEKLKPIHIICLLAAFSGVLFIVRPSGNLASNFIPAIIGLCSAAFAGGAYTFVRYLGGKEKGATIVFFFSFFSIVTTFPIMLFQFETFSLEQFVFLILAGVAASCAQFALTAAYKYAPARDISIYDYTQVIFTALIGFVLFGDIPDKISLIGYVLILLASFSIFLYNKKEASK</sequence>
<dbReference type="AlphaFoldDB" id="A0A0H2YR18"/>
<dbReference type="eggNOG" id="COG0697">
    <property type="taxonomic scope" value="Bacteria"/>
</dbReference>
<evidence type="ECO:0000256" key="4">
    <source>
        <dbReference type="ARBA" id="ARBA00022989"/>
    </source>
</evidence>
<evidence type="ECO:0000256" key="6">
    <source>
        <dbReference type="SAM" id="Phobius"/>
    </source>
</evidence>
<feature type="transmembrane region" description="Helical" evidence="6">
    <location>
        <begin position="238"/>
        <end position="256"/>
    </location>
</feature>
<keyword evidence="3 6" id="KW-0812">Transmembrane</keyword>
<feature type="transmembrane region" description="Helical" evidence="6">
    <location>
        <begin position="147"/>
        <end position="167"/>
    </location>
</feature>
<proteinExistence type="inferred from homology"/>
<dbReference type="GO" id="GO:0016020">
    <property type="term" value="C:membrane"/>
    <property type="evidence" value="ECO:0007669"/>
    <property type="project" value="UniProtKB-SubCell"/>
</dbReference>
<keyword evidence="9" id="KW-1185">Reference proteome</keyword>
<evidence type="ECO:0000313" key="8">
    <source>
        <dbReference type="EMBL" id="ABG83041.1"/>
    </source>
</evidence>
<evidence type="ECO:0000256" key="3">
    <source>
        <dbReference type="ARBA" id="ARBA00022692"/>
    </source>
</evidence>
<dbReference type="STRING" id="195103.CPF_1524"/>
<evidence type="ECO:0000256" key="2">
    <source>
        <dbReference type="ARBA" id="ARBA00007362"/>
    </source>
</evidence>
<protein>
    <submittedName>
        <fullName evidence="8">Membrane protein</fullName>
    </submittedName>
</protein>
<dbReference type="PANTHER" id="PTHR22911:SF6">
    <property type="entry name" value="SOLUTE CARRIER FAMILY 35 MEMBER G1"/>
    <property type="match status" value="1"/>
</dbReference>
<evidence type="ECO:0000256" key="5">
    <source>
        <dbReference type="ARBA" id="ARBA00023136"/>
    </source>
</evidence>
<dbReference type="InterPro" id="IPR000620">
    <property type="entry name" value="EamA_dom"/>
</dbReference>
<feature type="transmembrane region" description="Helical" evidence="6">
    <location>
        <begin position="121"/>
        <end position="141"/>
    </location>
</feature>
<feature type="transmembrane region" description="Helical" evidence="6">
    <location>
        <begin position="262"/>
        <end position="280"/>
    </location>
</feature>
<dbReference type="KEGG" id="cpf:CPF_1524"/>
<reference evidence="8 9" key="1">
    <citation type="journal article" date="2006" name="Genome Res.">
        <title>Skewed genomic variability in strains of the toxigenic bacterial pathogen, Clostridium perfringens.</title>
        <authorList>
            <person name="Myers G.S."/>
            <person name="Rasko D.A."/>
            <person name="Cheung J.K."/>
            <person name="Ravel J."/>
            <person name="Seshadri R."/>
            <person name="Deboy R.T."/>
            <person name="Ren Q."/>
            <person name="Varga J."/>
            <person name="Awad M.M."/>
            <person name="Brinkac L.M."/>
            <person name="Daugherty S.C."/>
            <person name="Haft D.H."/>
            <person name="Dodson R.J."/>
            <person name="Madupu R."/>
            <person name="Nelson W.C."/>
            <person name="Rosovitz M.J."/>
            <person name="Sullivan S.A."/>
            <person name="Khouri H."/>
            <person name="Dimitrov G.I."/>
            <person name="Watkins K.L."/>
            <person name="Mulligan S."/>
            <person name="Benton J."/>
            <person name="Radune D."/>
            <person name="Fisher D.J."/>
            <person name="Atkins H.S."/>
            <person name="Hiscox T."/>
            <person name="Jost B.H."/>
            <person name="Billington S.J."/>
            <person name="Songer J.G."/>
            <person name="McClane B.A."/>
            <person name="Titball R.W."/>
            <person name="Rood J.I."/>
            <person name="Melville S.B."/>
            <person name="Paulsen I.T."/>
        </authorList>
    </citation>
    <scope>NUCLEOTIDE SEQUENCE [LARGE SCALE GENOMIC DNA]</scope>
    <source>
        <strain evidence="9">ATCC 13124 / DSM 756 / JCM 1290 / NCIMB 6125 / NCTC 8237 / S 107 / Type A</strain>
    </source>
</reference>
<name>A0A0H2YR18_CLOP1</name>